<dbReference type="EMBL" id="KV784376">
    <property type="protein sequence ID" value="OEU09262.1"/>
    <property type="molecule type" value="Genomic_DNA"/>
</dbReference>
<dbReference type="KEGG" id="fcy:FRACYDRAFT_271439"/>
<protein>
    <submittedName>
        <fullName evidence="2">Uncharacterized protein</fullName>
    </submittedName>
</protein>
<proteinExistence type="predicted"/>
<evidence type="ECO:0000256" key="1">
    <source>
        <dbReference type="SAM" id="MobiDB-lite"/>
    </source>
</evidence>
<feature type="region of interest" description="Disordered" evidence="1">
    <location>
        <begin position="22"/>
        <end position="50"/>
    </location>
</feature>
<evidence type="ECO:0000313" key="3">
    <source>
        <dbReference type="Proteomes" id="UP000095751"/>
    </source>
</evidence>
<dbReference type="AlphaFoldDB" id="A0A1E7ETR1"/>
<dbReference type="InParanoid" id="A0A1E7ETR1"/>
<keyword evidence="3" id="KW-1185">Reference proteome</keyword>
<name>A0A1E7ETR1_9STRA</name>
<reference evidence="2 3" key="1">
    <citation type="submission" date="2016-09" db="EMBL/GenBank/DDBJ databases">
        <title>Extensive genetic diversity and differential bi-allelic expression allows diatom success in the polar Southern Ocean.</title>
        <authorList>
            <consortium name="DOE Joint Genome Institute"/>
            <person name="Mock T."/>
            <person name="Otillar R.P."/>
            <person name="Strauss J."/>
            <person name="Dupont C."/>
            <person name="Frickenhaus S."/>
            <person name="Maumus F."/>
            <person name="Mcmullan M."/>
            <person name="Sanges R."/>
            <person name="Schmutz J."/>
            <person name="Toseland A."/>
            <person name="Valas R."/>
            <person name="Veluchamy A."/>
            <person name="Ward B.J."/>
            <person name="Allen A."/>
            <person name="Barry K."/>
            <person name="Falciatore A."/>
            <person name="Ferrante M."/>
            <person name="Fortunato A.E."/>
            <person name="Gloeckner G."/>
            <person name="Gruber A."/>
            <person name="Hipkin R."/>
            <person name="Janech M."/>
            <person name="Kroth P."/>
            <person name="Leese F."/>
            <person name="Lindquist E."/>
            <person name="Lyon B.R."/>
            <person name="Martin J."/>
            <person name="Mayer C."/>
            <person name="Parker M."/>
            <person name="Quesneville H."/>
            <person name="Raymond J."/>
            <person name="Uhlig C."/>
            <person name="Valentin K.U."/>
            <person name="Worden A.Z."/>
            <person name="Armbrust E.V."/>
            <person name="Bowler C."/>
            <person name="Green B."/>
            <person name="Moulton V."/>
            <person name="Van Oosterhout C."/>
            <person name="Grigoriev I."/>
        </authorList>
    </citation>
    <scope>NUCLEOTIDE SEQUENCE [LARGE SCALE GENOMIC DNA]</scope>
    <source>
        <strain evidence="2 3">CCMP1102</strain>
    </source>
</reference>
<feature type="compositionally biased region" description="Acidic residues" evidence="1">
    <location>
        <begin position="26"/>
        <end position="36"/>
    </location>
</feature>
<accession>A0A1E7ETR1</accession>
<organism evidence="2 3">
    <name type="scientific">Fragilariopsis cylindrus CCMP1102</name>
    <dbReference type="NCBI Taxonomy" id="635003"/>
    <lineage>
        <taxon>Eukaryota</taxon>
        <taxon>Sar</taxon>
        <taxon>Stramenopiles</taxon>
        <taxon>Ochrophyta</taxon>
        <taxon>Bacillariophyta</taxon>
        <taxon>Bacillariophyceae</taxon>
        <taxon>Bacillariophycidae</taxon>
        <taxon>Bacillariales</taxon>
        <taxon>Bacillariaceae</taxon>
        <taxon>Fragilariopsis</taxon>
    </lineage>
</organism>
<gene>
    <name evidence="2" type="ORF">FRACYDRAFT_271439</name>
</gene>
<evidence type="ECO:0000313" key="2">
    <source>
        <dbReference type="EMBL" id="OEU09262.1"/>
    </source>
</evidence>
<dbReference type="Proteomes" id="UP000095751">
    <property type="component" value="Unassembled WGS sequence"/>
</dbReference>
<sequence length="207" mass="22626">MACDQFGKKRLSKIIYNRLTKSMSTDNDDDDDDDGDNNNNNNNNNKDNDLNSSIESLFVSLATGDSDAAAKIDFQAIDLFLGNYPDAKRRLKEIGTNPDEVAAISARALITNKPNAVDDGADDDIDEEIANLKISGTAKVAATEEMDPIEICDDIDNDDIESAKLAAVANTTTNYIHDYLLSGHIMMAYDDCNLDDDDDDDDDDEVA</sequence>